<keyword evidence="3" id="KW-1185">Reference proteome</keyword>
<accession>A0A4R2PAL9</accession>
<sequence>MKKYRPVFFIIAVSCLIAFLIFYFEKSNVQDSITYFPEDMGLSYDYNETELSAKPAVTENEYELDWKVQSQTHEKVYLREDLSLLYKDGRLLAFLTKWQEDTQTLEQEKRFKFQDSGKFKAISFHHAEKHQDDHITGKDVMSYDYLSVMANGPGTFQSFQIPITPEEQEWQAKNDRSIQDKRQAILKEAEKKFQLILRNYYIFPLSHLHVYNNQTLPGLDKKTTHRAISQLWEGLYKNYVLGIKIKENQIEKPIGSTMPLIMYDKKATHFLILVETKEGELALYRQKI</sequence>
<name>A0A4R2PAL9_9BACL</name>
<evidence type="ECO:0000313" key="2">
    <source>
        <dbReference type="EMBL" id="TCP31141.1"/>
    </source>
</evidence>
<gene>
    <name evidence="2" type="ORF">EV207_10322</name>
</gene>
<keyword evidence="1" id="KW-1133">Transmembrane helix</keyword>
<dbReference type="EMBL" id="SLXK01000003">
    <property type="protein sequence ID" value="TCP31141.1"/>
    <property type="molecule type" value="Genomic_DNA"/>
</dbReference>
<evidence type="ECO:0000256" key="1">
    <source>
        <dbReference type="SAM" id="Phobius"/>
    </source>
</evidence>
<dbReference type="Proteomes" id="UP000295416">
    <property type="component" value="Unassembled WGS sequence"/>
</dbReference>
<dbReference type="AlphaFoldDB" id="A0A4R2PAL9"/>
<organism evidence="2 3">
    <name type="scientific">Scopulibacillus darangshiensis</name>
    <dbReference type="NCBI Taxonomy" id="442528"/>
    <lineage>
        <taxon>Bacteria</taxon>
        <taxon>Bacillati</taxon>
        <taxon>Bacillota</taxon>
        <taxon>Bacilli</taxon>
        <taxon>Bacillales</taxon>
        <taxon>Sporolactobacillaceae</taxon>
        <taxon>Scopulibacillus</taxon>
    </lineage>
</organism>
<proteinExistence type="predicted"/>
<evidence type="ECO:0000313" key="3">
    <source>
        <dbReference type="Proteomes" id="UP000295416"/>
    </source>
</evidence>
<dbReference type="RefSeq" id="WP_132743638.1">
    <property type="nucleotide sequence ID" value="NZ_SLXK01000003.1"/>
</dbReference>
<keyword evidence="1" id="KW-0472">Membrane</keyword>
<protein>
    <submittedName>
        <fullName evidence="2">Uncharacterized protein</fullName>
    </submittedName>
</protein>
<keyword evidence="1" id="KW-0812">Transmembrane</keyword>
<feature type="transmembrane region" description="Helical" evidence="1">
    <location>
        <begin position="7"/>
        <end position="24"/>
    </location>
</feature>
<reference evidence="2 3" key="1">
    <citation type="submission" date="2019-03" db="EMBL/GenBank/DDBJ databases">
        <title>Genomic Encyclopedia of Type Strains, Phase IV (KMG-IV): sequencing the most valuable type-strain genomes for metagenomic binning, comparative biology and taxonomic classification.</title>
        <authorList>
            <person name="Goeker M."/>
        </authorList>
    </citation>
    <scope>NUCLEOTIDE SEQUENCE [LARGE SCALE GENOMIC DNA]</scope>
    <source>
        <strain evidence="2 3">DSM 19377</strain>
    </source>
</reference>
<comment type="caution">
    <text evidence="2">The sequence shown here is derived from an EMBL/GenBank/DDBJ whole genome shotgun (WGS) entry which is preliminary data.</text>
</comment>
<dbReference type="OrthoDB" id="2959394at2"/>